<name>A0A975U9A1_9VIBR</name>
<dbReference type="Proteomes" id="UP000694232">
    <property type="component" value="Chromosome 1"/>
</dbReference>
<evidence type="ECO:0000313" key="3">
    <source>
        <dbReference type="Proteomes" id="UP000694232"/>
    </source>
</evidence>
<reference evidence="2" key="1">
    <citation type="submission" date="2021-06" db="EMBL/GenBank/DDBJ databases">
        <title>Vibrio nov. sp., novel gut bacterium isolated from Yellow Sea oyster.</title>
        <authorList>
            <person name="Muhammad N."/>
            <person name="Nguyen T.H."/>
            <person name="Lee Y.-J."/>
            <person name="Ko J."/>
            <person name="Kim S.-G."/>
        </authorList>
    </citation>
    <scope>NUCLEOTIDE SEQUENCE</scope>
    <source>
        <strain evidence="2">OG9-811</strain>
    </source>
</reference>
<gene>
    <name evidence="2" type="ORF">KNV97_15105</name>
</gene>
<keyword evidence="2" id="KW-0378">Hydrolase</keyword>
<dbReference type="GO" id="GO:0016787">
    <property type="term" value="F:hydrolase activity"/>
    <property type="evidence" value="ECO:0007669"/>
    <property type="project" value="UniProtKB-KW"/>
</dbReference>
<dbReference type="RefSeq" id="WP_218562254.1">
    <property type="nucleotide sequence ID" value="NZ_CP076643.1"/>
</dbReference>
<dbReference type="Pfam" id="PF00857">
    <property type="entry name" value="Isochorismatase"/>
    <property type="match status" value="1"/>
</dbReference>
<accession>A0A975U9A1</accession>
<dbReference type="CDD" id="cd00431">
    <property type="entry name" value="cysteine_hydrolases"/>
    <property type="match status" value="1"/>
</dbReference>
<feature type="domain" description="Isochorismatase-like" evidence="1">
    <location>
        <begin position="10"/>
        <end position="178"/>
    </location>
</feature>
<organism evidence="2 3">
    <name type="scientific">Vibrio ostreae</name>
    <dbReference type="NCBI Taxonomy" id="2841925"/>
    <lineage>
        <taxon>Bacteria</taxon>
        <taxon>Pseudomonadati</taxon>
        <taxon>Pseudomonadota</taxon>
        <taxon>Gammaproteobacteria</taxon>
        <taxon>Vibrionales</taxon>
        <taxon>Vibrionaceae</taxon>
        <taxon>Vibrio</taxon>
    </lineage>
</organism>
<dbReference type="AlphaFoldDB" id="A0A975U9A1"/>
<dbReference type="EMBL" id="CP076643">
    <property type="protein sequence ID" value="QXO16797.1"/>
    <property type="molecule type" value="Genomic_DNA"/>
</dbReference>
<proteinExistence type="predicted"/>
<dbReference type="InterPro" id="IPR000868">
    <property type="entry name" value="Isochorismatase-like_dom"/>
</dbReference>
<dbReference type="PANTHER" id="PTHR43540:SF7">
    <property type="entry name" value="ISOCHORISMATASE FAMILY PROTEIN YECD"/>
    <property type="match status" value="1"/>
</dbReference>
<evidence type="ECO:0000313" key="2">
    <source>
        <dbReference type="EMBL" id="QXO16797.1"/>
    </source>
</evidence>
<dbReference type="InterPro" id="IPR050272">
    <property type="entry name" value="Isochorismatase-like_hydrls"/>
</dbReference>
<evidence type="ECO:0000259" key="1">
    <source>
        <dbReference type="Pfam" id="PF00857"/>
    </source>
</evidence>
<protein>
    <submittedName>
        <fullName evidence="2">Cysteine hydrolase</fullName>
    </submittedName>
</protein>
<dbReference type="KEGG" id="vos:KNV97_15105"/>
<sequence>MAITQIDNKTALIVIDLQHGIVALPPQQTVPGVLENAAQLISAFHQHQQPVVLVNVAGAAPGRVDRGLGSHGSLPDNWSTLVDELPRHSDEILITKQNWGALINTELHQQLQALGVTQVVVIGIATSIGVESTARQAFELGYNVTLCSDAMTDLNLDNHAHSIAAVFPMLGEVGTTQDLLNVLNR</sequence>
<keyword evidence="3" id="KW-1185">Reference proteome</keyword>
<dbReference type="PANTHER" id="PTHR43540">
    <property type="entry name" value="PEROXYUREIDOACRYLATE/UREIDOACRYLATE AMIDOHYDROLASE-RELATED"/>
    <property type="match status" value="1"/>
</dbReference>